<dbReference type="InterPro" id="IPR051799">
    <property type="entry name" value="NADH_flavin_oxidoreductase"/>
</dbReference>
<evidence type="ECO:0000256" key="3">
    <source>
        <dbReference type="ARBA" id="ARBA00022643"/>
    </source>
</evidence>
<dbReference type="Proteomes" id="UP001392437">
    <property type="component" value="Unassembled WGS sequence"/>
</dbReference>
<organism evidence="6 7">
    <name type="scientific">Apiospora kogelbergensis</name>
    <dbReference type="NCBI Taxonomy" id="1337665"/>
    <lineage>
        <taxon>Eukaryota</taxon>
        <taxon>Fungi</taxon>
        <taxon>Dikarya</taxon>
        <taxon>Ascomycota</taxon>
        <taxon>Pezizomycotina</taxon>
        <taxon>Sordariomycetes</taxon>
        <taxon>Xylariomycetidae</taxon>
        <taxon>Amphisphaeriales</taxon>
        <taxon>Apiosporaceae</taxon>
        <taxon>Apiospora</taxon>
    </lineage>
</organism>
<dbReference type="GO" id="GO:0016491">
    <property type="term" value="F:oxidoreductase activity"/>
    <property type="evidence" value="ECO:0007669"/>
    <property type="project" value="UniProtKB-KW"/>
</dbReference>
<keyword evidence="3" id="KW-0288">FMN</keyword>
<dbReference type="PANTHER" id="PTHR43656:SF5">
    <property type="entry name" value="NADH:FLAVIN OXIDOREDUCTASE_NADH OXIDASE N-TERMINAL DOMAIN-CONTAINING PROTEIN"/>
    <property type="match status" value="1"/>
</dbReference>
<dbReference type="Gene3D" id="3.20.20.70">
    <property type="entry name" value="Aldolase class I"/>
    <property type="match status" value="1"/>
</dbReference>
<feature type="domain" description="NADH:flavin oxidoreductase/NADH oxidase N-terminal" evidence="5">
    <location>
        <begin position="107"/>
        <end position="277"/>
    </location>
</feature>
<accession>A0AAW0QUL8</accession>
<sequence>MPVRRWPGAPVDVTPLAQPLVLEPSGRVVKNRIMKAAMAEDLATWSAKNIQERGIPTKGSIELYRRWGQGTNSFGIISTGNIAIEYDMMNSVGEMIITVADVPNSGDARFESFRALAAAAKADGSLVVGEVAHPGGQLFARIRKDTIAPSAIQLPPQELYGSYAVPREATQADIDHVVASFAHAATYLAAAGFDGVALHGGHGYLLAQFLSPRFNKRTDRYGGPLTNRIRIVLEIAGAIRRATPKDFVMGLKLNSVEFQEGGMTPDQAREMCAAFSDAGFDFVELTGGNWEDFGMTWERESTKMREAFFLEFAETVVPGLGPLQSRRTKAFITGGLRSTAAMVDALGTVDGVGVARPAAQEPRIAQDILEGRISSAIRPVSGLEDMGRGFRLAGTQLTQVAKGEEPFDASDEEQAKAYLADFDTWYQALLDDGDKLEHRGFIRLQTPQHPYGQSY</sequence>
<evidence type="ECO:0000256" key="4">
    <source>
        <dbReference type="ARBA" id="ARBA00023002"/>
    </source>
</evidence>
<evidence type="ECO:0000313" key="6">
    <source>
        <dbReference type="EMBL" id="KAK8105330.1"/>
    </source>
</evidence>
<gene>
    <name evidence="6" type="ORF">PG999_008689</name>
</gene>
<evidence type="ECO:0000256" key="1">
    <source>
        <dbReference type="ARBA" id="ARBA00005979"/>
    </source>
</evidence>
<dbReference type="EMBL" id="JAQQWP010000008">
    <property type="protein sequence ID" value="KAK8105330.1"/>
    <property type="molecule type" value="Genomic_DNA"/>
</dbReference>
<comment type="caution">
    <text evidence="6">The sequence shown here is derived from an EMBL/GenBank/DDBJ whole genome shotgun (WGS) entry which is preliminary data.</text>
</comment>
<keyword evidence="4" id="KW-0560">Oxidoreductase</keyword>
<dbReference type="AlphaFoldDB" id="A0AAW0QUL8"/>
<keyword evidence="7" id="KW-1185">Reference proteome</keyword>
<name>A0AAW0QUL8_9PEZI</name>
<comment type="similarity">
    <text evidence="1">Belongs to the NADH:flavin oxidoreductase/NADH oxidase family.</text>
</comment>
<dbReference type="InterPro" id="IPR013785">
    <property type="entry name" value="Aldolase_TIM"/>
</dbReference>
<reference evidence="6 7" key="1">
    <citation type="submission" date="2023-01" db="EMBL/GenBank/DDBJ databases">
        <title>Analysis of 21 Apiospora genomes using comparative genomics revels a genus with tremendous synthesis potential of carbohydrate active enzymes and secondary metabolites.</title>
        <authorList>
            <person name="Sorensen T."/>
        </authorList>
    </citation>
    <scope>NUCLEOTIDE SEQUENCE [LARGE SCALE GENOMIC DNA]</scope>
    <source>
        <strain evidence="6 7">CBS 117206</strain>
    </source>
</reference>
<dbReference type="SUPFAM" id="SSF51395">
    <property type="entry name" value="FMN-linked oxidoreductases"/>
    <property type="match status" value="1"/>
</dbReference>
<dbReference type="InterPro" id="IPR001155">
    <property type="entry name" value="OxRdtase_FMN_N"/>
</dbReference>
<dbReference type="PANTHER" id="PTHR43656">
    <property type="entry name" value="BINDING OXIDOREDUCTASE, PUTATIVE (AFU_ORTHOLOGUE AFUA_2G08260)-RELATED"/>
    <property type="match status" value="1"/>
</dbReference>
<dbReference type="GO" id="GO:0010181">
    <property type="term" value="F:FMN binding"/>
    <property type="evidence" value="ECO:0007669"/>
    <property type="project" value="InterPro"/>
</dbReference>
<evidence type="ECO:0000259" key="5">
    <source>
        <dbReference type="Pfam" id="PF00724"/>
    </source>
</evidence>
<evidence type="ECO:0000256" key="2">
    <source>
        <dbReference type="ARBA" id="ARBA00022630"/>
    </source>
</evidence>
<proteinExistence type="inferred from homology"/>
<protein>
    <recommendedName>
        <fullName evidence="5">NADH:flavin oxidoreductase/NADH oxidase N-terminal domain-containing protein</fullName>
    </recommendedName>
</protein>
<keyword evidence="2" id="KW-0285">Flavoprotein</keyword>
<dbReference type="Pfam" id="PF00724">
    <property type="entry name" value="Oxidored_FMN"/>
    <property type="match status" value="1"/>
</dbReference>
<evidence type="ECO:0000313" key="7">
    <source>
        <dbReference type="Proteomes" id="UP001392437"/>
    </source>
</evidence>